<dbReference type="Proteomes" id="UP000694865">
    <property type="component" value="Unplaced"/>
</dbReference>
<dbReference type="SMART" id="SM00181">
    <property type="entry name" value="EGF"/>
    <property type="match status" value="2"/>
</dbReference>
<proteinExistence type="predicted"/>
<dbReference type="InterPro" id="IPR016186">
    <property type="entry name" value="C-type_lectin-like/link_sf"/>
</dbReference>
<dbReference type="CDD" id="cd00037">
    <property type="entry name" value="CLECT"/>
    <property type="match status" value="2"/>
</dbReference>
<dbReference type="Gene3D" id="2.60.120.740">
    <property type="match status" value="1"/>
</dbReference>
<dbReference type="PROSITE" id="PS51233">
    <property type="entry name" value="VWFD"/>
    <property type="match status" value="1"/>
</dbReference>
<accession>A0ABM0M6P0</accession>
<dbReference type="Pfam" id="PF08742">
    <property type="entry name" value="C8"/>
    <property type="match status" value="1"/>
</dbReference>
<dbReference type="GeneID" id="100369913"/>
<keyword evidence="6" id="KW-1015">Disulfide bond</keyword>
<comment type="subcellular location">
    <subcellularLocation>
        <location evidence="1">Cell membrane</location>
    </subcellularLocation>
</comment>
<keyword evidence="2" id="KW-1003">Cell membrane</keyword>
<evidence type="ECO:0000256" key="8">
    <source>
        <dbReference type="PROSITE-ProRule" id="PRU00076"/>
    </source>
</evidence>
<feature type="domain" description="VWFC" evidence="12">
    <location>
        <begin position="752"/>
        <end position="830"/>
    </location>
</feature>
<dbReference type="Pfam" id="PF01826">
    <property type="entry name" value="TIL"/>
    <property type="match status" value="1"/>
</dbReference>
<dbReference type="InterPro" id="IPR000742">
    <property type="entry name" value="EGF"/>
</dbReference>
<evidence type="ECO:0000313" key="15">
    <source>
        <dbReference type="Proteomes" id="UP000694865"/>
    </source>
</evidence>
<evidence type="ECO:0000259" key="13">
    <source>
        <dbReference type="PROSITE" id="PS50228"/>
    </source>
</evidence>
<dbReference type="InterPro" id="IPR014853">
    <property type="entry name" value="VWF/SSPO/ZAN-like_Cys-rich_dom"/>
</dbReference>
<dbReference type="Pfam" id="PF02140">
    <property type="entry name" value="SUEL_Lectin"/>
    <property type="match status" value="1"/>
</dbReference>
<dbReference type="InterPro" id="IPR025615">
    <property type="entry name" value="TILa_dom"/>
</dbReference>
<evidence type="ECO:0000259" key="10">
    <source>
        <dbReference type="PROSITE" id="PS50026"/>
    </source>
</evidence>
<evidence type="ECO:0000259" key="14">
    <source>
        <dbReference type="PROSITE" id="PS51233"/>
    </source>
</evidence>
<evidence type="ECO:0000259" key="11">
    <source>
        <dbReference type="PROSITE" id="PS50041"/>
    </source>
</evidence>
<dbReference type="RefSeq" id="XP_006815681.1">
    <property type="nucleotide sequence ID" value="XM_006815618.1"/>
</dbReference>
<evidence type="ECO:0000256" key="9">
    <source>
        <dbReference type="SAM" id="SignalP"/>
    </source>
</evidence>
<dbReference type="InterPro" id="IPR016187">
    <property type="entry name" value="CTDL_fold"/>
</dbReference>
<dbReference type="CDD" id="cd19941">
    <property type="entry name" value="TIL"/>
    <property type="match status" value="1"/>
</dbReference>
<evidence type="ECO:0000256" key="6">
    <source>
        <dbReference type="ARBA" id="ARBA00023157"/>
    </source>
</evidence>
<dbReference type="InterPro" id="IPR001304">
    <property type="entry name" value="C-type_lectin-like"/>
</dbReference>
<protein>
    <submittedName>
        <fullName evidence="16">Uncharacterized protein LOC100369913</fullName>
    </submittedName>
</protein>
<dbReference type="InterPro" id="IPR043159">
    <property type="entry name" value="Lectin_gal-bd_sf"/>
</dbReference>
<dbReference type="SMART" id="SM00832">
    <property type="entry name" value="C8"/>
    <property type="match status" value="1"/>
</dbReference>
<dbReference type="InterPro" id="IPR052749">
    <property type="entry name" value="Alpha-tectorin"/>
</dbReference>
<dbReference type="InterPro" id="IPR001846">
    <property type="entry name" value="VWF_type-D"/>
</dbReference>
<evidence type="ECO:0000256" key="2">
    <source>
        <dbReference type="ARBA" id="ARBA00022475"/>
    </source>
</evidence>
<feature type="chain" id="PRO_5045469131" evidence="9">
    <location>
        <begin position="18"/>
        <end position="883"/>
    </location>
</feature>
<feature type="domain" description="EGF-like" evidence="10">
    <location>
        <begin position="781"/>
        <end position="819"/>
    </location>
</feature>
<evidence type="ECO:0000256" key="5">
    <source>
        <dbReference type="ARBA" id="ARBA00023136"/>
    </source>
</evidence>
<dbReference type="SMART" id="SM00034">
    <property type="entry name" value="CLECT"/>
    <property type="match status" value="2"/>
</dbReference>
<keyword evidence="15" id="KW-1185">Reference proteome</keyword>
<dbReference type="InterPro" id="IPR001007">
    <property type="entry name" value="VWF_dom"/>
</dbReference>
<evidence type="ECO:0000256" key="4">
    <source>
        <dbReference type="ARBA" id="ARBA00022737"/>
    </source>
</evidence>
<evidence type="ECO:0000313" key="16">
    <source>
        <dbReference type="RefSeq" id="XP_006815681.1"/>
    </source>
</evidence>
<keyword evidence="7" id="KW-0325">Glycoprotein</keyword>
<reference evidence="16" key="1">
    <citation type="submission" date="2025-08" db="UniProtKB">
        <authorList>
            <consortium name="RefSeq"/>
        </authorList>
    </citation>
    <scope>IDENTIFICATION</scope>
    <source>
        <tissue evidence="16">Testes</tissue>
    </source>
</reference>
<feature type="domain" description="C-type lectin" evidence="11">
    <location>
        <begin position="46"/>
        <end position="156"/>
    </location>
</feature>
<dbReference type="SUPFAM" id="SSF56436">
    <property type="entry name" value="C-type lectin-like"/>
    <property type="match status" value="2"/>
</dbReference>
<comment type="caution">
    <text evidence="8">Lacks conserved residue(s) required for the propagation of feature annotation.</text>
</comment>
<name>A0ABM0M6P0_SACKO</name>
<dbReference type="InterPro" id="IPR002919">
    <property type="entry name" value="TIL_dom"/>
</dbReference>
<dbReference type="CDD" id="cd22827">
    <property type="entry name" value="Gal_Rha_Lectin_SUL-I-like"/>
    <property type="match status" value="1"/>
</dbReference>
<dbReference type="Gene3D" id="2.10.25.10">
    <property type="entry name" value="Laminin"/>
    <property type="match status" value="2"/>
</dbReference>
<dbReference type="InterPro" id="IPR036084">
    <property type="entry name" value="Ser_inhib-like_sf"/>
</dbReference>
<dbReference type="PROSITE" id="PS01186">
    <property type="entry name" value="EGF_2"/>
    <property type="match status" value="1"/>
</dbReference>
<dbReference type="Gene3D" id="3.10.100.10">
    <property type="entry name" value="Mannose-Binding Protein A, subunit A"/>
    <property type="match status" value="2"/>
</dbReference>
<dbReference type="PROSITE" id="PS50026">
    <property type="entry name" value="EGF_3"/>
    <property type="match status" value="1"/>
</dbReference>
<dbReference type="Pfam" id="PF12714">
    <property type="entry name" value="TILa"/>
    <property type="match status" value="1"/>
</dbReference>
<feature type="domain" description="SUEL-type lectin" evidence="13">
    <location>
        <begin position="317"/>
        <end position="404"/>
    </location>
</feature>
<dbReference type="PANTHER" id="PTHR46160">
    <property type="entry name" value="ALPHA-TECTORIN-RELATED"/>
    <property type="match status" value="1"/>
</dbReference>
<dbReference type="PROSITE" id="PS50184">
    <property type="entry name" value="VWFC_2"/>
    <property type="match status" value="1"/>
</dbReference>
<evidence type="ECO:0000256" key="7">
    <source>
        <dbReference type="ARBA" id="ARBA00023180"/>
    </source>
</evidence>
<sequence length="883" mass="97375">MKFAILIWVTLAAYVSSQKLNGRSARALVRRTELLAGPCDEDDIIYKNHCYLFVTDKQTHDTAKAMCEEHGYGLASISSEDERQFLKNTIQADSSLSGNVYWVGATRVDGVWTWDSGEEFVDSYWGGGQPISTKLRDCAYIYPQKFKLSNRKRCNKFTARYICERDQGEPPSKLASVSHIGSCEGGEFRHGDHCYTVSTSKRNLDGAYSTCEQMGYYLAGANTVDELNFVRGLGSDDGNNDIWIGGVSMPGYGGFEWLSGGTWLRESWGDTGSPKVKQAEMACSSMRRKKDYYLRKNKCSKKYTYICERSIPYRMRACEGEDLNLQCEEGAINIIEANFGRTAGNNVCPSSNIQNQDCWNEVSLAKVQEFCEGKTQCIVPATTDVFGEPCAGTDKYLDVIYRCGSGKASPERRTPIATDGCKCIAWGDPHYLTCDGLKHDFQGNCTYTTFLDQLHPDPYFEVKAKNSFAENRKNPVSFQEKITVHVKHPLYTRSHTFQFFRNRTVNMDGLPVTPPISPENDLLLDTIGMGVILTTGYGFWMTYDFEHRTEMRAPPEYANMIGGMCGNCDGNRHNDYVMPDGSQASSAYELGNSWKAGTSCPDVVDDLPECDAAIMSWYSQSDQCGMIKDPLGIFADCISALDPALVTEHFDTCMFDMCYLGDDADLCDNIGALYDDCLLNGVEIPTFRTSSFCALECPNNSIYNPSMPPCQNSCVDPTAASACLDPLAEGCECEEGFVRSGLECVPLADCGCFGLDGSYHKKGDTWVSSDCRQFCTCTGDGDSECEEIPCDEHSICVTIGGTRQCECAPGYIGDGETCEQQDSPDTEQCPAVGETTACSSVDGQCKGICGPDETLALNTLLCPEGCYCCHQRTGKSSNNKKNV</sequence>
<dbReference type="InterPro" id="IPR000922">
    <property type="entry name" value="Lectin_gal-bd_dom"/>
</dbReference>
<dbReference type="Pfam" id="PF00059">
    <property type="entry name" value="Lectin_C"/>
    <property type="match status" value="2"/>
</dbReference>
<dbReference type="SUPFAM" id="SSF57567">
    <property type="entry name" value="Serine protease inhibitors"/>
    <property type="match status" value="1"/>
</dbReference>
<keyword evidence="8" id="KW-0245">EGF-like domain</keyword>
<keyword evidence="3 9" id="KW-0732">Signal</keyword>
<feature type="domain" description="C-type lectin" evidence="11">
    <location>
        <begin position="190"/>
        <end position="308"/>
    </location>
</feature>
<feature type="signal peptide" evidence="9">
    <location>
        <begin position="1"/>
        <end position="17"/>
    </location>
</feature>
<dbReference type="PANTHER" id="PTHR46160:SF9">
    <property type="entry name" value="PROTEIN PRY2-RELATED"/>
    <property type="match status" value="1"/>
</dbReference>
<dbReference type="PROSITE" id="PS50041">
    <property type="entry name" value="C_TYPE_LECTIN_2"/>
    <property type="match status" value="2"/>
</dbReference>
<dbReference type="SMART" id="SM00216">
    <property type="entry name" value="VWD"/>
    <property type="match status" value="1"/>
</dbReference>
<evidence type="ECO:0000256" key="1">
    <source>
        <dbReference type="ARBA" id="ARBA00004236"/>
    </source>
</evidence>
<keyword evidence="5" id="KW-0472">Membrane</keyword>
<evidence type="ECO:0000256" key="3">
    <source>
        <dbReference type="ARBA" id="ARBA00022729"/>
    </source>
</evidence>
<gene>
    <name evidence="16" type="primary">LOC100369913</name>
</gene>
<evidence type="ECO:0000259" key="12">
    <source>
        <dbReference type="PROSITE" id="PS50184"/>
    </source>
</evidence>
<feature type="domain" description="VWFD" evidence="14">
    <location>
        <begin position="421"/>
        <end position="601"/>
    </location>
</feature>
<dbReference type="Pfam" id="PF00094">
    <property type="entry name" value="VWD"/>
    <property type="match status" value="1"/>
</dbReference>
<keyword evidence="4" id="KW-0677">Repeat</keyword>
<organism evidence="15 16">
    <name type="scientific">Saccoglossus kowalevskii</name>
    <name type="common">Acorn worm</name>
    <dbReference type="NCBI Taxonomy" id="10224"/>
    <lineage>
        <taxon>Eukaryota</taxon>
        <taxon>Metazoa</taxon>
        <taxon>Hemichordata</taxon>
        <taxon>Enteropneusta</taxon>
        <taxon>Harrimaniidae</taxon>
        <taxon>Saccoglossus</taxon>
    </lineage>
</organism>
<dbReference type="PROSITE" id="PS50228">
    <property type="entry name" value="SUEL_LECTIN"/>
    <property type="match status" value="1"/>
</dbReference>